<sequence>MAESEESLLDYLTHDNPILILGDQEKAGTNQTNTSTSSYKQPMQIALWTDFNLSTLNKMYDDILRRKCKRGDLPTVDEIFRTVWNEAGVETAIYDWTSKVVCEALKEAHEQLHQSDRIYMARACFGEDVRSTSHQPYKPDWAGIQGNRRRCGAERLQNLLPGDTKISSKWNVEEIKPGPVKRSFKLPEWMKPIKQIFTYCCELKTRYGYLITDEALVVVRVGPAPGADRNREEAKQTHADGLLEYRIITWDRTGQDQAGSSPSDQGGRLSVNLALWWLHLLAAKENKLQWEYPPLEQETLEDPGELQTSITQLAAPERSDDGQTESGSQSQSTADPVSSSFDPSVSFGLDSPTRKPRSHKRRRPADKESGSGSTKRGKYPTTQLAVS</sequence>
<keyword evidence="2" id="KW-1185">Reference proteome</keyword>
<reference evidence="1" key="1">
    <citation type="submission" date="2022-10" db="EMBL/GenBank/DDBJ databases">
        <title>Culturing micro-colonial fungi from biological soil crusts in the Mojave desert and describing Neophaeococcomyces mojavensis, and introducing the new genera and species Taxawa tesnikishii.</title>
        <authorList>
            <person name="Kurbessoian T."/>
            <person name="Stajich J.E."/>
        </authorList>
    </citation>
    <scope>NUCLEOTIDE SEQUENCE</scope>
    <source>
        <strain evidence="1">JES_115</strain>
    </source>
</reference>
<evidence type="ECO:0000313" key="2">
    <source>
        <dbReference type="Proteomes" id="UP001172680"/>
    </source>
</evidence>
<organism evidence="1 2">
    <name type="scientific">Coniosporium tulheliwenetii</name>
    <dbReference type="NCBI Taxonomy" id="3383036"/>
    <lineage>
        <taxon>Eukaryota</taxon>
        <taxon>Fungi</taxon>
        <taxon>Dikarya</taxon>
        <taxon>Ascomycota</taxon>
        <taxon>Pezizomycotina</taxon>
        <taxon>Dothideomycetes</taxon>
        <taxon>Dothideomycetes incertae sedis</taxon>
        <taxon>Coniosporium</taxon>
    </lineage>
</organism>
<protein>
    <submittedName>
        <fullName evidence="1">Uncharacterized protein</fullName>
    </submittedName>
</protein>
<comment type="caution">
    <text evidence="1">The sequence shown here is derived from an EMBL/GenBank/DDBJ whole genome shotgun (WGS) entry which is preliminary data.</text>
</comment>
<evidence type="ECO:0000313" key="1">
    <source>
        <dbReference type="EMBL" id="KAJ9646642.1"/>
    </source>
</evidence>
<proteinExistence type="predicted"/>
<name>A0ACC2ZGV3_9PEZI</name>
<dbReference type="EMBL" id="JAPDRP010000006">
    <property type="protein sequence ID" value="KAJ9646642.1"/>
    <property type="molecule type" value="Genomic_DNA"/>
</dbReference>
<accession>A0ACC2ZGV3</accession>
<gene>
    <name evidence="1" type="ORF">H2199_002691</name>
</gene>
<dbReference type="Proteomes" id="UP001172680">
    <property type="component" value="Unassembled WGS sequence"/>
</dbReference>